<dbReference type="GeneID" id="110781828"/>
<keyword evidence="4" id="KW-0539">Nucleus</keyword>
<feature type="domain" description="HTH myb-type" evidence="6">
    <location>
        <begin position="92"/>
        <end position="152"/>
    </location>
</feature>
<reference evidence="8" key="2">
    <citation type="submission" date="2025-08" db="UniProtKB">
        <authorList>
            <consortium name="RefSeq"/>
        </authorList>
    </citation>
    <scope>IDENTIFICATION</scope>
    <source>
        <tissue evidence="8">Leaf</tissue>
    </source>
</reference>
<organism evidence="7 8">
    <name type="scientific">Spinacia oleracea</name>
    <name type="common">Spinach</name>
    <dbReference type="NCBI Taxonomy" id="3562"/>
    <lineage>
        <taxon>Eukaryota</taxon>
        <taxon>Viridiplantae</taxon>
        <taxon>Streptophyta</taxon>
        <taxon>Embryophyta</taxon>
        <taxon>Tracheophyta</taxon>
        <taxon>Spermatophyta</taxon>
        <taxon>Magnoliopsida</taxon>
        <taxon>eudicotyledons</taxon>
        <taxon>Gunneridae</taxon>
        <taxon>Pentapetalae</taxon>
        <taxon>Caryophyllales</taxon>
        <taxon>Chenopodiaceae</taxon>
        <taxon>Chenopodioideae</taxon>
        <taxon>Anserineae</taxon>
        <taxon>Spinacia</taxon>
    </lineage>
</organism>
<feature type="compositionally biased region" description="Polar residues" evidence="5">
    <location>
        <begin position="414"/>
        <end position="433"/>
    </location>
</feature>
<proteinExistence type="predicted"/>
<name>A0A9R0I3C7_SPIOL</name>
<gene>
    <name evidence="8" type="primary">LOC110781828</name>
</gene>
<evidence type="ECO:0000259" key="6">
    <source>
        <dbReference type="PROSITE" id="PS51294"/>
    </source>
</evidence>
<dbReference type="PROSITE" id="PS51294">
    <property type="entry name" value="HTH_MYB"/>
    <property type="match status" value="1"/>
</dbReference>
<evidence type="ECO:0000313" key="8">
    <source>
        <dbReference type="RefSeq" id="XP_021841565.1"/>
    </source>
</evidence>
<feature type="compositionally biased region" description="Acidic residues" evidence="5">
    <location>
        <begin position="24"/>
        <end position="51"/>
    </location>
</feature>
<evidence type="ECO:0000256" key="4">
    <source>
        <dbReference type="ARBA" id="ARBA00023242"/>
    </source>
</evidence>
<dbReference type="InterPro" id="IPR006447">
    <property type="entry name" value="Myb_dom_plants"/>
</dbReference>
<dbReference type="InterPro" id="IPR001005">
    <property type="entry name" value="SANT/Myb"/>
</dbReference>
<sequence>MIRAGSPNTQGSKTSLSNNHKVDEESEEDDKVLLLEEEEEEEEEVGEEVDDNSNSNSRVMIKINGSSSSTSTVEEDDKKGPNSSGSVRPYNRSKMPRLRWTPDLHLCFVHAVERLGGQERATPKLVLQMMNIKGLSIAHVKSHLQMYRSKKIDESNQAMSNQGIFSDNGRDNIYNLSQLPMLQGYNHQRPPFSLRYGDPSWRGHSNQAYAPYNVGTSSSERSRNGLNFSSLPERMIFSSSNSNIFQGQMSNWRNQQTLKKTPIILSHQSNGSSSCQSTSRPIRSNMELNLAISPIQQVVPRDQGKDHQRSNSSNFLKPYSNIIDIKQGSTTTTSNHLKRKAMDLDLSLALAHPKDIDNNDPLTKKNTKDKEVIIGSSDKLLSLSLQYPPPPLLLSSSSEHDNQFIISKLKEGDASSSRMNNKQQTRTSLDLTL</sequence>
<evidence type="ECO:0000256" key="2">
    <source>
        <dbReference type="ARBA" id="ARBA00023015"/>
    </source>
</evidence>
<dbReference type="NCBIfam" id="TIGR01557">
    <property type="entry name" value="myb_SHAQKYF"/>
    <property type="match status" value="1"/>
</dbReference>
<dbReference type="GO" id="GO:0003677">
    <property type="term" value="F:DNA binding"/>
    <property type="evidence" value="ECO:0007669"/>
    <property type="project" value="InterPro"/>
</dbReference>
<reference evidence="7" key="1">
    <citation type="journal article" date="2021" name="Nat. Commun.">
        <title>Genomic analyses provide insights into spinach domestication and the genetic basis of agronomic traits.</title>
        <authorList>
            <person name="Cai X."/>
            <person name="Sun X."/>
            <person name="Xu C."/>
            <person name="Sun H."/>
            <person name="Wang X."/>
            <person name="Ge C."/>
            <person name="Zhang Z."/>
            <person name="Wang Q."/>
            <person name="Fei Z."/>
            <person name="Jiao C."/>
            <person name="Wang Q."/>
        </authorList>
    </citation>
    <scope>NUCLEOTIDE SEQUENCE [LARGE SCALE GENOMIC DNA]</scope>
    <source>
        <strain evidence="7">cv. Varoflay</strain>
    </source>
</reference>
<feature type="region of interest" description="Disordered" evidence="5">
    <location>
        <begin position="1"/>
        <end position="94"/>
    </location>
</feature>
<keyword evidence="3" id="KW-0804">Transcription</keyword>
<dbReference type="Pfam" id="PF00249">
    <property type="entry name" value="Myb_DNA-binding"/>
    <property type="match status" value="1"/>
</dbReference>
<dbReference type="Gene3D" id="1.10.10.60">
    <property type="entry name" value="Homeodomain-like"/>
    <property type="match status" value="1"/>
</dbReference>
<comment type="subcellular location">
    <subcellularLocation>
        <location evidence="1">Nucleus</location>
    </subcellularLocation>
</comment>
<dbReference type="SUPFAM" id="SSF46689">
    <property type="entry name" value="Homeodomain-like"/>
    <property type="match status" value="1"/>
</dbReference>
<evidence type="ECO:0000256" key="5">
    <source>
        <dbReference type="SAM" id="MobiDB-lite"/>
    </source>
</evidence>
<dbReference type="InterPro" id="IPR017930">
    <property type="entry name" value="Myb_dom"/>
</dbReference>
<protein>
    <submittedName>
        <fullName evidence="8">Probable transcription factor KAN2 isoform X2</fullName>
    </submittedName>
</protein>
<dbReference type="GO" id="GO:0003700">
    <property type="term" value="F:DNA-binding transcription factor activity"/>
    <property type="evidence" value="ECO:0007669"/>
    <property type="project" value="InterPro"/>
</dbReference>
<feature type="compositionally biased region" description="Polar residues" evidence="5">
    <location>
        <begin position="1"/>
        <end position="19"/>
    </location>
</feature>
<dbReference type="InterPro" id="IPR046955">
    <property type="entry name" value="PHR1-like"/>
</dbReference>
<dbReference type="GO" id="GO:0005634">
    <property type="term" value="C:nucleus"/>
    <property type="evidence" value="ECO:0007669"/>
    <property type="project" value="UniProtKB-SubCell"/>
</dbReference>
<dbReference type="FunFam" id="1.10.10.60:FF:000002">
    <property type="entry name" value="Myb family transcription factor"/>
    <property type="match status" value="1"/>
</dbReference>
<feature type="region of interest" description="Disordered" evidence="5">
    <location>
        <begin position="410"/>
        <end position="433"/>
    </location>
</feature>
<dbReference type="InterPro" id="IPR009057">
    <property type="entry name" value="Homeodomain-like_sf"/>
</dbReference>
<dbReference type="Proteomes" id="UP000813463">
    <property type="component" value="Chromosome 1"/>
</dbReference>
<dbReference type="PANTHER" id="PTHR31314">
    <property type="entry name" value="MYB FAMILY TRANSCRIPTION FACTOR PHL7-LIKE"/>
    <property type="match status" value="1"/>
</dbReference>
<dbReference type="AlphaFoldDB" id="A0A9R0I3C7"/>
<accession>A0A9R0I3C7</accession>
<evidence type="ECO:0000256" key="1">
    <source>
        <dbReference type="ARBA" id="ARBA00004123"/>
    </source>
</evidence>
<dbReference type="PANTHER" id="PTHR31314:SF168">
    <property type="entry name" value="MYB-LIKE HTH TRANSCRIPTIONAL REGULATOR FAMILY PROTEIN"/>
    <property type="match status" value="1"/>
</dbReference>
<evidence type="ECO:0000256" key="3">
    <source>
        <dbReference type="ARBA" id="ARBA00023163"/>
    </source>
</evidence>
<dbReference type="RefSeq" id="XP_021841565.1">
    <property type="nucleotide sequence ID" value="XM_021985873.2"/>
</dbReference>
<evidence type="ECO:0000313" key="7">
    <source>
        <dbReference type="Proteomes" id="UP000813463"/>
    </source>
</evidence>
<keyword evidence="7" id="KW-1185">Reference proteome</keyword>
<keyword evidence="2" id="KW-0805">Transcription regulation</keyword>